<comment type="caution">
    <text evidence="5">The sequence shown here is derived from an EMBL/GenBank/DDBJ whole genome shotgun (WGS) entry which is preliminary data.</text>
</comment>
<dbReference type="GO" id="GO:0016787">
    <property type="term" value="F:hydrolase activity"/>
    <property type="evidence" value="ECO:0007669"/>
    <property type="project" value="UniProtKB-KW"/>
</dbReference>
<dbReference type="PIRSF" id="PIRSF001112">
    <property type="entry name" value="Epoxide_hydrolase"/>
    <property type="match status" value="1"/>
</dbReference>
<keyword evidence="3 5" id="KW-0378">Hydrolase</keyword>
<dbReference type="Gene3D" id="3.40.50.1820">
    <property type="entry name" value="alpha/beta hydrolase"/>
    <property type="match status" value="1"/>
</dbReference>
<evidence type="ECO:0000259" key="4">
    <source>
        <dbReference type="Pfam" id="PF06441"/>
    </source>
</evidence>
<dbReference type="InterPro" id="IPR016292">
    <property type="entry name" value="Epoxide_hydrolase"/>
</dbReference>
<name>A0ABX1GJ81_9GAMM</name>
<feature type="domain" description="Epoxide hydrolase N-terminal" evidence="4">
    <location>
        <begin position="4"/>
        <end position="107"/>
    </location>
</feature>
<dbReference type="InterPro" id="IPR000639">
    <property type="entry name" value="Epox_hydrolase-like"/>
</dbReference>
<dbReference type="Proteomes" id="UP000765845">
    <property type="component" value="Unassembled WGS sequence"/>
</dbReference>
<proteinExistence type="inferred from homology"/>
<sequence>MNPEKFAINIPQQQLDDLQQRLSLTRFAKDFGNDAWAYGTNGAYLQELVEYWKHSYDWREHEAKMNAYDHYRVEVQGSPIHFMRIPGKGPSPTPLLLLHGWPWTFWDYQKIIGPLTDPEAHGGNAEDAFDVIVPSLPGYGFSTPLQQTGINFWRTADMFVELMEGLGYPKFAVHGHDWGAIVSAQLGHKYADRLIGAHFTILLPLDTFTGGGVDESFYTDEDRHLGPANEMFFADGGGYFALQTTRPQTAAYGLNDSPAGLLAWILEKRRAWSDCNGDVETRFSKDDLITTVMIYWLTDSIGTSMRYYYEAAHNPWQPSHSREPVVEAPCGIADFPGEVVHQPEGWVRHYYNVNRLTRMPKGGHFAAMEEPELLCEDIRAFFAALR</sequence>
<dbReference type="SUPFAM" id="SSF53474">
    <property type="entry name" value="alpha/beta-Hydrolases"/>
    <property type="match status" value="1"/>
</dbReference>
<organism evidence="5 6">
    <name type="scientific">Spongiibacter thalassae</name>
    <dbReference type="NCBI Taxonomy" id="2721624"/>
    <lineage>
        <taxon>Bacteria</taxon>
        <taxon>Pseudomonadati</taxon>
        <taxon>Pseudomonadota</taxon>
        <taxon>Gammaproteobacteria</taxon>
        <taxon>Cellvibrionales</taxon>
        <taxon>Spongiibacteraceae</taxon>
        <taxon>Spongiibacter</taxon>
    </lineage>
</organism>
<dbReference type="InterPro" id="IPR010497">
    <property type="entry name" value="Epoxide_hydro_N"/>
</dbReference>
<evidence type="ECO:0000313" key="6">
    <source>
        <dbReference type="Proteomes" id="UP000765845"/>
    </source>
</evidence>
<accession>A0ABX1GJ81</accession>
<evidence type="ECO:0000313" key="5">
    <source>
        <dbReference type="EMBL" id="NKI19294.1"/>
    </source>
</evidence>
<keyword evidence="2" id="KW-0058">Aromatic hydrocarbons catabolism</keyword>
<keyword evidence="6" id="KW-1185">Reference proteome</keyword>
<evidence type="ECO:0000256" key="2">
    <source>
        <dbReference type="ARBA" id="ARBA00022797"/>
    </source>
</evidence>
<dbReference type="RefSeq" id="WP_168451815.1">
    <property type="nucleotide sequence ID" value="NZ_JAAWWK010000007.1"/>
</dbReference>
<dbReference type="InterPro" id="IPR029058">
    <property type="entry name" value="AB_hydrolase_fold"/>
</dbReference>
<evidence type="ECO:0000256" key="1">
    <source>
        <dbReference type="ARBA" id="ARBA00010088"/>
    </source>
</evidence>
<gene>
    <name evidence="5" type="ORF">HCU74_17950</name>
</gene>
<dbReference type="Pfam" id="PF06441">
    <property type="entry name" value="EHN"/>
    <property type="match status" value="1"/>
</dbReference>
<evidence type="ECO:0000256" key="3">
    <source>
        <dbReference type="ARBA" id="ARBA00022801"/>
    </source>
</evidence>
<dbReference type="EMBL" id="JAAWWK010000007">
    <property type="protein sequence ID" value="NKI19294.1"/>
    <property type="molecule type" value="Genomic_DNA"/>
</dbReference>
<protein>
    <submittedName>
        <fullName evidence="5">Epoxide hydrolase 1</fullName>
    </submittedName>
</protein>
<comment type="similarity">
    <text evidence="1">Belongs to the peptidase S33 family.</text>
</comment>
<reference evidence="5 6" key="1">
    <citation type="submission" date="2020-04" db="EMBL/GenBank/DDBJ databases">
        <authorList>
            <person name="Yoon J."/>
        </authorList>
    </citation>
    <scope>NUCLEOTIDE SEQUENCE [LARGE SCALE GENOMIC DNA]</scope>
    <source>
        <strain evidence="5 6">KMU-166</strain>
    </source>
</reference>
<dbReference type="PRINTS" id="PR00412">
    <property type="entry name" value="EPOXHYDRLASE"/>
</dbReference>
<dbReference type="PANTHER" id="PTHR21661:SF35">
    <property type="entry name" value="EPOXIDE HYDROLASE"/>
    <property type="match status" value="1"/>
</dbReference>
<dbReference type="PANTHER" id="PTHR21661">
    <property type="entry name" value="EPOXIDE HYDROLASE 1-RELATED"/>
    <property type="match status" value="1"/>
</dbReference>